<evidence type="ECO:0000313" key="2">
    <source>
        <dbReference type="EMBL" id="QCE05127.1"/>
    </source>
</evidence>
<name>A0A4D6MZ81_VIGUN</name>
<accession>A0A4D6MZ81</accession>
<dbReference type="AlphaFoldDB" id="A0A4D6MZ81"/>
<evidence type="ECO:0000313" key="3">
    <source>
        <dbReference type="Proteomes" id="UP000501690"/>
    </source>
</evidence>
<feature type="transmembrane region" description="Helical" evidence="1">
    <location>
        <begin position="176"/>
        <end position="197"/>
    </location>
</feature>
<feature type="transmembrane region" description="Helical" evidence="1">
    <location>
        <begin position="65"/>
        <end position="87"/>
    </location>
</feature>
<proteinExistence type="predicted"/>
<evidence type="ECO:0000256" key="1">
    <source>
        <dbReference type="SAM" id="Phobius"/>
    </source>
</evidence>
<keyword evidence="1" id="KW-0812">Transmembrane</keyword>
<keyword evidence="1" id="KW-0472">Membrane</keyword>
<reference evidence="2 3" key="1">
    <citation type="submission" date="2019-04" db="EMBL/GenBank/DDBJ databases">
        <title>An improved genome assembly and genetic linkage map for asparagus bean, Vigna unguiculata ssp. sesquipedialis.</title>
        <authorList>
            <person name="Xia Q."/>
            <person name="Zhang R."/>
            <person name="Dong Y."/>
        </authorList>
    </citation>
    <scope>NUCLEOTIDE SEQUENCE [LARGE SCALE GENOMIC DNA]</scope>
    <source>
        <tissue evidence="2">Leaf</tissue>
    </source>
</reference>
<keyword evidence="3" id="KW-1185">Reference proteome</keyword>
<gene>
    <name evidence="2" type="ORF">DEO72_LG9g127</name>
</gene>
<sequence>MYTGAKALKLLGFPCQPHFCKFVPKHCPFCFRAPLGLAVILSGELQLLHSMAVLLAYFQVREARTLLFGTMMVVLMMFCDFHAYMWLVPYSGFENNELAWLVENTKEVNYEKLYETYVYILVGDILRVVLQWLGCNSMAPVSGCPWWCSICITRGEQRYPPQVQASAESDQVIYEIFMALAYPFACLFVLGVILLFCDDHQFIGVRRGSRGQQENGDSAA</sequence>
<keyword evidence="1" id="KW-1133">Transmembrane helix</keyword>
<protein>
    <submittedName>
        <fullName evidence="2">Uncharacterized protein</fullName>
    </submittedName>
</protein>
<organism evidence="2 3">
    <name type="scientific">Vigna unguiculata</name>
    <name type="common">Cowpea</name>
    <dbReference type="NCBI Taxonomy" id="3917"/>
    <lineage>
        <taxon>Eukaryota</taxon>
        <taxon>Viridiplantae</taxon>
        <taxon>Streptophyta</taxon>
        <taxon>Embryophyta</taxon>
        <taxon>Tracheophyta</taxon>
        <taxon>Spermatophyta</taxon>
        <taxon>Magnoliopsida</taxon>
        <taxon>eudicotyledons</taxon>
        <taxon>Gunneridae</taxon>
        <taxon>Pentapetalae</taxon>
        <taxon>rosids</taxon>
        <taxon>fabids</taxon>
        <taxon>Fabales</taxon>
        <taxon>Fabaceae</taxon>
        <taxon>Papilionoideae</taxon>
        <taxon>50 kb inversion clade</taxon>
        <taxon>NPAAA clade</taxon>
        <taxon>indigoferoid/millettioid clade</taxon>
        <taxon>Phaseoleae</taxon>
        <taxon>Vigna</taxon>
    </lineage>
</organism>
<dbReference type="Proteomes" id="UP000501690">
    <property type="component" value="Linkage Group LG9"/>
</dbReference>
<dbReference type="EMBL" id="CP039353">
    <property type="protein sequence ID" value="QCE05127.1"/>
    <property type="molecule type" value="Genomic_DNA"/>
</dbReference>